<feature type="transmembrane region" description="Helical" evidence="19">
    <location>
        <begin position="143"/>
        <end position="167"/>
    </location>
</feature>
<keyword evidence="16" id="KW-0594">Phospholipid biosynthesis</keyword>
<dbReference type="STRING" id="1072256.CUTER_06805"/>
<dbReference type="KEGG" id="cut:CUTER_06805"/>
<keyword evidence="10 18" id="KW-0808">Transferase</keyword>
<comment type="pathway">
    <text evidence="3 18">Phospholipid metabolism; CDP-diacylglycerol biosynthesis; CDP-diacylglycerol from sn-glycerol 3-phosphate: step 3/3.</text>
</comment>
<dbReference type="AlphaFoldDB" id="A0A0G3HF41"/>
<keyword evidence="15 19" id="KW-0472">Membrane</keyword>
<keyword evidence="9" id="KW-0444">Lipid biosynthesis</keyword>
<gene>
    <name evidence="20" type="ORF">CUTER_06805</name>
</gene>
<keyword evidence="13 19" id="KW-1133">Transmembrane helix</keyword>
<keyword evidence="12 18" id="KW-0548">Nucleotidyltransferase</keyword>
<evidence type="ECO:0000256" key="19">
    <source>
        <dbReference type="SAM" id="Phobius"/>
    </source>
</evidence>
<evidence type="ECO:0000256" key="5">
    <source>
        <dbReference type="ARBA" id="ARBA00010185"/>
    </source>
</evidence>
<dbReference type="RefSeq" id="WP_082121300.1">
    <property type="nucleotide sequence ID" value="NZ_CP011546.1"/>
</dbReference>
<dbReference type="Pfam" id="PF01148">
    <property type="entry name" value="CTP_transf_1"/>
    <property type="match status" value="1"/>
</dbReference>
<keyword evidence="8" id="KW-1003">Cell membrane</keyword>
<evidence type="ECO:0000313" key="20">
    <source>
        <dbReference type="EMBL" id="AKK11350.1"/>
    </source>
</evidence>
<reference evidence="20 21" key="1">
    <citation type="journal article" date="2015" name="Genome Announc.">
        <title>Virulence Factor Genes Detected in the Complete Genome Sequence of Corynebacterium uterequi DSM 45634, Isolated from the Uterus of a Maiden Mare.</title>
        <authorList>
            <person name="Ruckert C."/>
            <person name="Kriete M."/>
            <person name="Jaenicke S."/>
            <person name="Winkler A."/>
            <person name="Tauch A."/>
        </authorList>
    </citation>
    <scope>NUCLEOTIDE SEQUENCE [LARGE SCALE GENOMIC DNA]</scope>
    <source>
        <strain evidence="20 21">DSM 45634</strain>
    </source>
</reference>
<dbReference type="PANTHER" id="PTHR46382:SF1">
    <property type="entry name" value="PHOSPHATIDATE CYTIDYLYLTRANSFERASE"/>
    <property type="match status" value="1"/>
</dbReference>
<dbReference type="UniPathway" id="UPA00557">
    <property type="reaction ID" value="UER00614"/>
</dbReference>
<evidence type="ECO:0000256" key="9">
    <source>
        <dbReference type="ARBA" id="ARBA00022516"/>
    </source>
</evidence>
<proteinExistence type="inferred from homology"/>
<feature type="transmembrane region" description="Helical" evidence="19">
    <location>
        <begin position="242"/>
        <end position="262"/>
    </location>
</feature>
<evidence type="ECO:0000256" key="18">
    <source>
        <dbReference type="RuleBase" id="RU003938"/>
    </source>
</evidence>
<evidence type="ECO:0000256" key="1">
    <source>
        <dbReference type="ARBA" id="ARBA00001698"/>
    </source>
</evidence>
<dbReference type="EC" id="2.7.7.41" evidence="6 18"/>
<feature type="transmembrane region" description="Helical" evidence="19">
    <location>
        <begin position="179"/>
        <end position="203"/>
    </location>
</feature>
<evidence type="ECO:0000256" key="10">
    <source>
        <dbReference type="ARBA" id="ARBA00022679"/>
    </source>
</evidence>
<dbReference type="Proteomes" id="UP000035548">
    <property type="component" value="Chromosome"/>
</dbReference>
<dbReference type="PANTHER" id="PTHR46382">
    <property type="entry name" value="PHOSPHATIDATE CYTIDYLYLTRANSFERASE"/>
    <property type="match status" value="1"/>
</dbReference>
<evidence type="ECO:0000256" key="6">
    <source>
        <dbReference type="ARBA" id="ARBA00012487"/>
    </source>
</evidence>
<dbReference type="PROSITE" id="PS01315">
    <property type="entry name" value="CDS"/>
    <property type="match status" value="1"/>
</dbReference>
<evidence type="ECO:0000256" key="17">
    <source>
        <dbReference type="ARBA" id="ARBA00023264"/>
    </source>
</evidence>
<dbReference type="GO" id="GO:0005886">
    <property type="term" value="C:plasma membrane"/>
    <property type="evidence" value="ECO:0007669"/>
    <property type="project" value="UniProtKB-SubCell"/>
</dbReference>
<evidence type="ECO:0000256" key="12">
    <source>
        <dbReference type="ARBA" id="ARBA00022695"/>
    </source>
</evidence>
<keyword evidence="11 18" id="KW-0812">Transmembrane</keyword>
<accession>A0A0G3HF41</accession>
<keyword evidence="17" id="KW-1208">Phospholipid metabolism</keyword>
<comment type="catalytic activity">
    <reaction evidence="1 18">
        <text>a 1,2-diacyl-sn-glycero-3-phosphate + CTP + H(+) = a CDP-1,2-diacyl-sn-glycerol + diphosphate</text>
        <dbReference type="Rhea" id="RHEA:16229"/>
        <dbReference type="ChEBI" id="CHEBI:15378"/>
        <dbReference type="ChEBI" id="CHEBI:33019"/>
        <dbReference type="ChEBI" id="CHEBI:37563"/>
        <dbReference type="ChEBI" id="CHEBI:58332"/>
        <dbReference type="ChEBI" id="CHEBI:58608"/>
        <dbReference type="EC" id="2.7.7.41"/>
    </reaction>
</comment>
<feature type="transmembrane region" description="Helical" evidence="19">
    <location>
        <begin position="89"/>
        <end position="107"/>
    </location>
</feature>
<comment type="similarity">
    <text evidence="5 18">Belongs to the CDS family.</text>
</comment>
<comment type="subcellular location">
    <subcellularLocation>
        <location evidence="2">Cell membrane</location>
        <topology evidence="2">Multi-pass membrane protein</topology>
    </subcellularLocation>
</comment>
<evidence type="ECO:0000256" key="8">
    <source>
        <dbReference type="ARBA" id="ARBA00022475"/>
    </source>
</evidence>
<evidence type="ECO:0000256" key="14">
    <source>
        <dbReference type="ARBA" id="ARBA00023098"/>
    </source>
</evidence>
<sequence>MGLTDENGTGLGRIGSITRGGHIHLESFPKPKNRAGRDLPTAIGVGAALGLTVVGAVLAGPLAWYVLVSVAVGAGMWEVITRLREASYVLPRTLLLVFGQAIVWLSWPLETQGIIVGLTIAALTLMFGRMFNHGRHQSPVNYLRDTAIGLFVLVWIPVFGAFAAMLSRSSTLDEPGANVILTFMLCVVASDTGGFVVGVMFGSRPMAPAISPSKSWEGVAGSMVAGIIAGALTMEFLMDMDWWRGIILGIALVVCATMGDLVESQFKRELGIKDMSSILPAHGGIMDRLDGMLPSAAASWVVLSIITALD</sequence>
<dbReference type="GO" id="GO:0004605">
    <property type="term" value="F:phosphatidate cytidylyltransferase activity"/>
    <property type="evidence" value="ECO:0007669"/>
    <property type="project" value="UniProtKB-EC"/>
</dbReference>
<feature type="transmembrane region" description="Helical" evidence="19">
    <location>
        <begin position="215"/>
        <end position="236"/>
    </location>
</feature>
<keyword evidence="14" id="KW-0443">Lipid metabolism</keyword>
<evidence type="ECO:0000256" key="2">
    <source>
        <dbReference type="ARBA" id="ARBA00004651"/>
    </source>
</evidence>
<evidence type="ECO:0000256" key="15">
    <source>
        <dbReference type="ARBA" id="ARBA00023136"/>
    </source>
</evidence>
<feature type="transmembrane region" description="Helical" evidence="19">
    <location>
        <begin position="113"/>
        <end position="131"/>
    </location>
</feature>
<comment type="pathway">
    <text evidence="4">Lipid metabolism.</text>
</comment>
<dbReference type="EMBL" id="CP011546">
    <property type="protein sequence ID" value="AKK11350.1"/>
    <property type="molecule type" value="Genomic_DNA"/>
</dbReference>
<reference evidence="21" key="2">
    <citation type="submission" date="2015-05" db="EMBL/GenBank/DDBJ databases">
        <title>Complete genome sequence of Corynebacterium uterequi DSM 45634, isolated from the uterus of a maiden mare.</title>
        <authorList>
            <person name="Ruckert C."/>
            <person name="Albersmeier A."/>
            <person name="Winkler A."/>
            <person name="Tauch A."/>
        </authorList>
    </citation>
    <scope>NUCLEOTIDE SEQUENCE [LARGE SCALE GENOMIC DNA]</scope>
    <source>
        <strain evidence="21">DSM 45634</strain>
    </source>
</reference>
<dbReference type="GO" id="GO:0016024">
    <property type="term" value="P:CDP-diacylglycerol biosynthetic process"/>
    <property type="evidence" value="ECO:0007669"/>
    <property type="project" value="UniProtKB-UniPathway"/>
</dbReference>
<evidence type="ECO:0000256" key="13">
    <source>
        <dbReference type="ARBA" id="ARBA00022989"/>
    </source>
</evidence>
<organism evidence="20 21">
    <name type="scientific">Corynebacterium uterequi</name>
    <dbReference type="NCBI Taxonomy" id="1072256"/>
    <lineage>
        <taxon>Bacteria</taxon>
        <taxon>Bacillati</taxon>
        <taxon>Actinomycetota</taxon>
        <taxon>Actinomycetes</taxon>
        <taxon>Mycobacteriales</taxon>
        <taxon>Corynebacteriaceae</taxon>
        <taxon>Corynebacterium</taxon>
    </lineage>
</organism>
<evidence type="ECO:0000256" key="4">
    <source>
        <dbReference type="ARBA" id="ARBA00005189"/>
    </source>
</evidence>
<dbReference type="OrthoDB" id="9799199at2"/>
<dbReference type="PATRIC" id="fig|1072256.5.peg.1345"/>
<evidence type="ECO:0000256" key="16">
    <source>
        <dbReference type="ARBA" id="ARBA00023209"/>
    </source>
</evidence>
<evidence type="ECO:0000256" key="7">
    <source>
        <dbReference type="ARBA" id="ARBA00019373"/>
    </source>
</evidence>
<dbReference type="InterPro" id="IPR000374">
    <property type="entry name" value="PC_trans"/>
</dbReference>
<evidence type="ECO:0000313" key="21">
    <source>
        <dbReference type="Proteomes" id="UP000035548"/>
    </source>
</evidence>
<evidence type="ECO:0000256" key="11">
    <source>
        <dbReference type="ARBA" id="ARBA00022692"/>
    </source>
</evidence>
<name>A0A0G3HF41_9CORY</name>
<protein>
    <recommendedName>
        <fullName evidence="7 18">Phosphatidate cytidylyltransferase</fullName>
        <ecNumber evidence="6 18">2.7.7.41</ecNumber>
    </recommendedName>
</protein>
<keyword evidence="21" id="KW-1185">Reference proteome</keyword>
<evidence type="ECO:0000256" key="3">
    <source>
        <dbReference type="ARBA" id="ARBA00005119"/>
    </source>
</evidence>